<name>A0AAW8TSA2_9ENTE</name>
<evidence type="ECO:0000313" key="2">
    <source>
        <dbReference type="EMBL" id="MDT2809178.1"/>
    </source>
</evidence>
<dbReference type="Proteomes" id="UP001256711">
    <property type="component" value="Unassembled WGS sequence"/>
</dbReference>
<proteinExistence type="predicted"/>
<protein>
    <submittedName>
        <fullName evidence="2">Uncharacterized protein</fullName>
    </submittedName>
</protein>
<feature type="transmembrane region" description="Helical" evidence="1">
    <location>
        <begin position="99"/>
        <end position="119"/>
    </location>
</feature>
<comment type="caution">
    <text evidence="2">The sequence shown here is derived from an EMBL/GenBank/DDBJ whole genome shotgun (WGS) entry which is preliminary data.</text>
</comment>
<reference evidence="2" key="1">
    <citation type="submission" date="2023-03" db="EMBL/GenBank/DDBJ databases">
        <authorList>
            <person name="Shen W."/>
            <person name="Cai J."/>
        </authorList>
    </citation>
    <scope>NUCLEOTIDE SEQUENCE</scope>
    <source>
        <strain evidence="2">B226-2</strain>
    </source>
</reference>
<evidence type="ECO:0000256" key="1">
    <source>
        <dbReference type="SAM" id="Phobius"/>
    </source>
</evidence>
<organism evidence="2 3">
    <name type="scientific">Enterococcus asini</name>
    <dbReference type="NCBI Taxonomy" id="57732"/>
    <lineage>
        <taxon>Bacteria</taxon>
        <taxon>Bacillati</taxon>
        <taxon>Bacillota</taxon>
        <taxon>Bacilli</taxon>
        <taxon>Lactobacillales</taxon>
        <taxon>Enterococcaceae</taxon>
        <taxon>Enterococcus</taxon>
    </lineage>
</organism>
<accession>A0AAW8TSA2</accession>
<evidence type="ECO:0000313" key="3">
    <source>
        <dbReference type="Proteomes" id="UP001256711"/>
    </source>
</evidence>
<feature type="transmembrane region" description="Helical" evidence="1">
    <location>
        <begin position="30"/>
        <end position="49"/>
    </location>
</feature>
<dbReference type="RefSeq" id="WP_311834903.1">
    <property type="nucleotide sequence ID" value="NZ_JARQBJ010000001.1"/>
</dbReference>
<keyword evidence="1" id="KW-0472">Membrane</keyword>
<gene>
    <name evidence="2" type="ORF">P7H43_01560</name>
</gene>
<dbReference type="AlphaFoldDB" id="A0AAW8TSA2"/>
<keyword evidence="1" id="KW-0812">Transmembrane</keyword>
<keyword evidence="1" id="KW-1133">Transmembrane helix</keyword>
<sequence length="120" mass="13490">MNELEDLERENEQLKKETVDLAKEVAIKSWGCLWGIALIVFSMALGGFVTMKLWNGLIVPTFGLVTLSYWQAFGLDVFVSFLTAKIGNKNDGYENNQRAYLAIISTLLFWGIGSIAMMFI</sequence>
<dbReference type="EMBL" id="JARQBJ010000001">
    <property type="protein sequence ID" value="MDT2809178.1"/>
    <property type="molecule type" value="Genomic_DNA"/>
</dbReference>